<feature type="compositionally biased region" description="Gly residues" evidence="1">
    <location>
        <begin position="90"/>
        <end position="101"/>
    </location>
</feature>
<feature type="region of interest" description="Disordered" evidence="1">
    <location>
        <begin position="183"/>
        <end position="216"/>
    </location>
</feature>
<evidence type="ECO:0000313" key="3">
    <source>
        <dbReference type="Proteomes" id="UP000590647"/>
    </source>
</evidence>
<keyword evidence="3" id="KW-1185">Reference proteome</keyword>
<evidence type="ECO:0000256" key="1">
    <source>
        <dbReference type="SAM" id="MobiDB-lite"/>
    </source>
</evidence>
<accession>A0A7W9H175</accession>
<feature type="compositionally biased region" description="Basic residues" evidence="1">
    <location>
        <begin position="121"/>
        <end position="151"/>
    </location>
</feature>
<name>A0A7W9H175_9ACTN</name>
<comment type="caution">
    <text evidence="2">The sequence shown here is derived from an EMBL/GenBank/DDBJ whole genome shotgun (WGS) entry which is preliminary data.</text>
</comment>
<organism evidence="2 3">
    <name type="scientific">Streptomyces caelestis</name>
    <dbReference type="NCBI Taxonomy" id="36816"/>
    <lineage>
        <taxon>Bacteria</taxon>
        <taxon>Bacillati</taxon>
        <taxon>Actinomycetota</taxon>
        <taxon>Actinomycetes</taxon>
        <taxon>Kitasatosporales</taxon>
        <taxon>Streptomycetaceae</taxon>
        <taxon>Streptomyces</taxon>
    </lineage>
</organism>
<evidence type="ECO:0000313" key="2">
    <source>
        <dbReference type="EMBL" id="MBB5793805.1"/>
    </source>
</evidence>
<dbReference type="EMBL" id="JACHNE010000001">
    <property type="protein sequence ID" value="MBB5793805.1"/>
    <property type="molecule type" value="Genomic_DNA"/>
</dbReference>
<protein>
    <submittedName>
        <fullName evidence="2">Uncharacterized protein</fullName>
    </submittedName>
</protein>
<reference evidence="2 3" key="1">
    <citation type="submission" date="2020-08" db="EMBL/GenBank/DDBJ databases">
        <title>Sequencing the genomes of 1000 actinobacteria strains.</title>
        <authorList>
            <person name="Klenk H.-P."/>
        </authorList>
    </citation>
    <scope>NUCLEOTIDE SEQUENCE [LARGE SCALE GENOMIC DNA]</scope>
    <source>
        <strain evidence="2 3">DSM 40084</strain>
    </source>
</reference>
<dbReference type="AlphaFoldDB" id="A0A7W9H175"/>
<sequence>MAATLRPLRRTVSALRMRTHPLREDLRRAQSPHKPGYPTVRRSAGRPGRRRRGPRPERDPGQPAALETGGVHQLAVHGAQIGVRSRTRAGSGGRRGGGRCRGPGRWPGVRRGRPAGAARWRPGRRRPSRRWGCRSRARRRPGGVRCRAGRRRAAERAMRRPGRGRWRGRRRVDRVCLMRAGVSPTASTGRMRRRWDNPPPPNRGELPAPSSLSGVTLTESLRPGLDQCISRGRPSLLSQVQTQRRLTQRALTSR</sequence>
<feature type="compositionally biased region" description="Basic residues" evidence="1">
    <location>
        <begin position="43"/>
        <end position="53"/>
    </location>
</feature>
<feature type="region of interest" description="Disordered" evidence="1">
    <location>
        <begin position="1"/>
        <end position="167"/>
    </location>
</feature>
<proteinExistence type="predicted"/>
<dbReference type="Proteomes" id="UP000590647">
    <property type="component" value="Unassembled WGS sequence"/>
</dbReference>
<gene>
    <name evidence="2" type="ORF">HDA41_001769</name>
</gene>